<evidence type="ECO:0000313" key="3">
    <source>
        <dbReference type="Proteomes" id="UP000799538"/>
    </source>
</evidence>
<dbReference type="Pfam" id="PF01636">
    <property type="entry name" value="APH"/>
    <property type="match status" value="1"/>
</dbReference>
<dbReference type="InterPro" id="IPR002575">
    <property type="entry name" value="Aminoglycoside_PTrfase"/>
</dbReference>
<dbReference type="EMBL" id="ML992515">
    <property type="protein sequence ID" value="KAF2219805.1"/>
    <property type="molecule type" value="Genomic_DNA"/>
</dbReference>
<organism evidence="2 3">
    <name type="scientific">Elsinoe ampelina</name>
    <dbReference type="NCBI Taxonomy" id="302913"/>
    <lineage>
        <taxon>Eukaryota</taxon>
        <taxon>Fungi</taxon>
        <taxon>Dikarya</taxon>
        <taxon>Ascomycota</taxon>
        <taxon>Pezizomycotina</taxon>
        <taxon>Dothideomycetes</taxon>
        <taxon>Dothideomycetidae</taxon>
        <taxon>Myriangiales</taxon>
        <taxon>Elsinoaceae</taxon>
        <taxon>Elsinoe</taxon>
    </lineage>
</organism>
<dbReference type="AlphaFoldDB" id="A0A6A6G247"/>
<gene>
    <name evidence="2" type="ORF">BDZ85DRAFT_268354</name>
</gene>
<dbReference type="OrthoDB" id="5598852at2759"/>
<accession>A0A6A6G247</accession>
<feature type="domain" description="Aminoglycoside phosphotransferase" evidence="1">
    <location>
        <begin position="134"/>
        <end position="215"/>
    </location>
</feature>
<sequence length="326" mass="36193">MSDFFSVHPEMTIEVCIARAESITGQKVSALHWQGYHSCTLQSEGGQTVVQFRSEASPLDQEVMDLARNIHGRLVPKTTRIISPQSETFTVWEMEKLRGVGFLAIVSSDQIDKMVKNTVQDMADFFADAWEHPHNIACEKKAAFAKRTSAILGRLAANLPASLQDHAKETASKLSEIIEVLPWVLTHGDLSSMNILVDSDSAHLEGVVDWAEAEILPFGIGLWGFEDILGYADAGGWHWINDDQGHESRCSFIRSLLHRIGPVDDKTLAAIETARTLGLLLRYGSDGEDPSPTTERLLGELLDRTYMQLQRSAELIPNGTDRLIKQ</sequence>
<protein>
    <recommendedName>
        <fullName evidence="1">Aminoglycoside phosphotransferase domain-containing protein</fullName>
    </recommendedName>
</protein>
<dbReference type="Proteomes" id="UP000799538">
    <property type="component" value="Unassembled WGS sequence"/>
</dbReference>
<proteinExistence type="predicted"/>
<name>A0A6A6G247_9PEZI</name>
<dbReference type="Gene3D" id="3.90.1200.10">
    <property type="match status" value="1"/>
</dbReference>
<dbReference type="InterPro" id="IPR011009">
    <property type="entry name" value="Kinase-like_dom_sf"/>
</dbReference>
<evidence type="ECO:0000313" key="2">
    <source>
        <dbReference type="EMBL" id="KAF2219805.1"/>
    </source>
</evidence>
<evidence type="ECO:0000259" key="1">
    <source>
        <dbReference type="Pfam" id="PF01636"/>
    </source>
</evidence>
<keyword evidence="3" id="KW-1185">Reference proteome</keyword>
<reference evidence="3" key="1">
    <citation type="journal article" date="2020" name="Stud. Mycol.">
        <title>101 Dothideomycetes genomes: A test case for predicting lifestyles and emergence of pathogens.</title>
        <authorList>
            <person name="Haridas S."/>
            <person name="Albert R."/>
            <person name="Binder M."/>
            <person name="Bloem J."/>
            <person name="LaButti K."/>
            <person name="Salamov A."/>
            <person name="Andreopoulos B."/>
            <person name="Baker S."/>
            <person name="Barry K."/>
            <person name="Bills G."/>
            <person name="Bluhm B."/>
            <person name="Cannon C."/>
            <person name="Castanera R."/>
            <person name="Culley D."/>
            <person name="Daum C."/>
            <person name="Ezra D."/>
            <person name="Gonzalez J."/>
            <person name="Henrissat B."/>
            <person name="Kuo A."/>
            <person name="Liang C."/>
            <person name="Lipzen A."/>
            <person name="Lutzoni F."/>
            <person name="Magnuson J."/>
            <person name="Mondo S."/>
            <person name="Nolan M."/>
            <person name="Ohm R."/>
            <person name="Pangilinan J."/>
            <person name="Park H.-J."/>
            <person name="Ramirez L."/>
            <person name="Alfaro M."/>
            <person name="Sun H."/>
            <person name="Tritt A."/>
            <person name="Yoshinaga Y."/>
            <person name="Zwiers L.-H."/>
            <person name="Turgeon B."/>
            <person name="Goodwin S."/>
            <person name="Spatafora J."/>
            <person name="Crous P."/>
            <person name="Grigoriev I."/>
        </authorList>
    </citation>
    <scope>NUCLEOTIDE SEQUENCE [LARGE SCALE GENOMIC DNA]</scope>
    <source>
        <strain evidence="3">CECT 20119</strain>
    </source>
</reference>
<dbReference type="SUPFAM" id="SSF56112">
    <property type="entry name" value="Protein kinase-like (PK-like)"/>
    <property type="match status" value="1"/>
</dbReference>